<reference evidence="1 2" key="1">
    <citation type="submission" date="2021-07" db="EMBL/GenBank/DDBJ databases">
        <title>Whole genome sequencing of non-tuberculosis mycobacteria type-strains.</title>
        <authorList>
            <person name="Igarashi Y."/>
            <person name="Osugi A."/>
            <person name="Mitarai S."/>
        </authorList>
    </citation>
    <scope>NUCLEOTIDE SEQUENCE [LARGE SCALE GENOMIC DNA]</scope>
    <source>
        <strain evidence="1 2">JCM 16370</strain>
    </source>
</reference>
<dbReference type="EMBL" id="CP080333">
    <property type="protein sequence ID" value="QYL15584.1"/>
    <property type="molecule type" value="Genomic_DNA"/>
</dbReference>
<dbReference type="RefSeq" id="WP_125477476.1">
    <property type="nucleotide sequence ID" value="NZ_BAAAVX010000083.1"/>
</dbReference>
<sequence>MRKKKLERAPLSHGNVTYTFAAPKDALELWLVILNMLDFVKGFESSEFDNKLTVYHDRALRAFLQLGHASATLDWDNLQYVLTHD</sequence>
<protein>
    <submittedName>
        <fullName evidence="1">Uncharacterized protein</fullName>
    </submittedName>
</protein>
<evidence type="ECO:0000313" key="2">
    <source>
        <dbReference type="Proteomes" id="UP000825367"/>
    </source>
</evidence>
<organism evidence="1 2">
    <name type="scientific">Mycolicibacterium pallens</name>
    <dbReference type="NCBI Taxonomy" id="370524"/>
    <lineage>
        <taxon>Bacteria</taxon>
        <taxon>Bacillati</taxon>
        <taxon>Actinomycetota</taxon>
        <taxon>Actinomycetes</taxon>
        <taxon>Mycobacteriales</taxon>
        <taxon>Mycobacteriaceae</taxon>
        <taxon>Mycolicibacterium</taxon>
    </lineage>
</organism>
<dbReference type="Proteomes" id="UP000825367">
    <property type="component" value="Chromosome"/>
</dbReference>
<name>A0ABX8VCS8_9MYCO</name>
<evidence type="ECO:0000313" key="1">
    <source>
        <dbReference type="EMBL" id="QYL15584.1"/>
    </source>
</evidence>
<keyword evidence="2" id="KW-1185">Reference proteome</keyword>
<proteinExistence type="predicted"/>
<accession>A0ABX8VCS8</accession>
<gene>
    <name evidence="1" type="ORF">K0O64_21145</name>
</gene>